<organism evidence="1 2">
    <name type="scientific">Thalassobacterium sedimentorum</name>
    <dbReference type="NCBI Taxonomy" id="3041258"/>
    <lineage>
        <taxon>Bacteria</taxon>
        <taxon>Pseudomonadati</taxon>
        <taxon>Verrucomicrobiota</taxon>
        <taxon>Opitutia</taxon>
        <taxon>Puniceicoccales</taxon>
        <taxon>Coraliomargaritaceae</taxon>
        <taxon>Thalassobacterium</taxon>
    </lineage>
</organism>
<evidence type="ECO:0000313" key="1">
    <source>
        <dbReference type="EMBL" id="MDQ8196272.1"/>
    </source>
</evidence>
<dbReference type="EMBL" id="JARXIC010000058">
    <property type="protein sequence ID" value="MDQ8196272.1"/>
    <property type="molecule type" value="Genomic_DNA"/>
</dbReference>
<proteinExistence type="predicted"/>
<accession>A0ABU1ANA6</accession>
<protein>
    <submittedName>
        <fullName evidence="1">Uncharacterized protein</fullName>
    </submittedName>
</protein>
<gene>
    <name evidence="1" type="ORF">QEH59_17690</name>
</gene>
<comment type="caution">
    <text evidence="1">The sequence shown here is derived from an EMBL/GenBank/DDBJ whole genome shotgun (WGS) entry which is preliminary data.</text>
</comment>
<evidence type="ECO:0000313" key="2">
    <source>
        <dbReference type="Proteomes" id="UP001243717"/>
    </source>
</evidence>
<reference evidence="1 2" key="1">
    <citation type="submission" date="2023-04" db="EMBL/GenBank/DDBJ databases">
        <title>A novel bacteria isolated from coastal sediment.</title>
        <authorList>
            <person name="Liu X.-J."/>
            <person name="Du Z.-J."/>
        </authorList>
    </citation>
    <scope>NUCLEOTIDE SEQUENCE [LARGE SCALE GENOMIC DNA]</scope>
    <source>
        <strain evidence="1 2">SDUM461004</strain>
    </source>
</reference>
<dbReference type="RefSeq" id="WP_308986708.1">
    <property type="nucleotide sequence ID" value="NZ_JARXIC010000058.1"/>
</dbReference>
<name>A0ABU1ANA6_9BACT</name>
<keyword evidence="2" id="KW-1185">Reference proteome</keyword>
<dbReference type="Proteomes" id="UP001243717">
    <property type="component" value="Unassembled WGS sequence"/>
</dbReference>
<sequence length="98" mass="10888">MQKNVPHIENLLSKLYNLNRDRGSGWEKPYKPALRLALIDLIEQSTSPACPEPVDRLEGRKELLKLEGQQRPAAQRKTLLARRGGTAMALGAATGIKE</sequence>